<name>A0ABP3ZUC2_9ACTN</name>
<proteinExistence type="predicted"/>
<dbReference type="EMBL" id="BAAAHG010000056">
    <property type="protein sequence ID" value="GAA0927314.1"/>
    <property type="molecule type" value="Genomic_DNA"/>
</dbReference>
<evidence type="ECO:0000313" key="2">
    <source>
        <dbReference type="EMBL" id="GAA0927314.1"/>
    </source>
</evidence>
<keyword evidence="1" id="KW-0812">Transmembrane</keyword>
<keyword evidence="3" id="KW-1185">Reference proteome</keyword>
<evidence type="ECO:0008006" key="4">
    <source>
        <dbReference type="Google" id="ProtNLM"/>
    </source>
</evidence>
<keyword evidence="1" id="KW-1133">Transmembrane helix</keyword>
<organism evidence="2 3">
    <name type="scientific">Streptomyces thermoalcalitolerans</name>
    <dbReference type="NCBI Taxonomy" id="65605"/>
    <lineage>
        <taxon>Bacteria</taxon>
        <taxon>Bacillati</taxon>
        <taxon>Actinomycetota</taxon>
        <taxon>Actinomycetes</taxon>
        <taxon>Kitasatosporales</taxon>
        <taxon>Streptomycetaceae</taxon>
        <taxon>Streptomyces</taxon>
    </lineage>
</organism>
<evidence type="ECO:0000256" key="1">
    <source>
        <dbReference type="SAM" id="Phobius"/>
    </source>
</evidence>
<dbReference type="InterPro" id="IPR012337">
    <property type="entry name" value="RNaseH-like_sf"/>
</dbReference>
<dbReference type="SUPFAM" id="SSF53098">
    <property type="entry name" value="Ribonuclease H-like"/>
    <property type="match status" value="1"/>
</dbReference>
<feature type="transmembrane region" description="Helical" evidence="1">
    <location>
        <begin position="34"/>
        <end position="51"/>
    </location>
</feature>
<keyword evidence="1" id="KW-0472">Membrane</keyword>
<dbReference type="Proteomes" id="UP001501005">
    <property type="component" value="Unassembled WGS sequence"/>
</dbReference>
<gene>
    <name evidence="2" type="ORF">GCM10009549_49340</name>
</gene>
<protein>
    <recommendedName>
        <fullName evidence="4">Transposase</fullName>
    </recommendedName>
</protein>
<accession>A0ABP3ZUC2</accession>
<evidence type="ECO:0000313" key="3">
    <source>
        <dbReference type="Proteomes" id="UP001501005"/>
    </source>
</evidence>
<reference evidence="3" key="1">
    <citation type="journal article" date="2019" name="Int. J. Syst. Evol. Microbiol.">
        <title>The Global Catalogue of Microorganisms (GCM) 10K type strain sequencing project: providing services to taxonomists for standard genome sequencing and annotation.</title>
        <authorList>
            <consortium name="The Broad Institute Genomics Platform"/>
            <consortium name="The Broad Institute Genome Sequencing Center for Infectious Disease"/>
            <person name="Wu L."/>
            <person name="Ma J."/>
        </authorList>
    </citation>
    <scope>NUCLEOTIDE SEQUENCE [LARGE SCALE GENOMIC DNA]</scope>
    <source>
        <strain evidence="3">JCM 10673</strain>
    </source>
</reference>
<comment type="caution">
    <text evidence="2">The sequence shown here is derived from an EMBL/GenBank/DDBJ whole genome shotgun (WGS) entry which is preliminary data.</text>
</comment>
<sequence>MAGRCWSAEEFFQTSKALAGLDERQVRRWHSWKRWVTLAVLAYAFLTVTAVRERAWHPTDDELTPITCHDVQRLFVMLFQPTAPDLD</sequence>